<feature type="compositionally biased region" description="Gly residues" evidence="1">
    <location>
        <begin position="188"/>
        <end position="202"/>
    </location>
</feature>
<keyword evidence="3" id="KW-1185">Reference proteome</keyword>
<feature type="region of interest" description="Disordered" evidence="1">
    <location>
        <begin position="178"/>
        <end position="249"/>
    </location>
</feature>
<feature type="compositionally biased region" description="Polar residues" evidence="1">
    <location>
        <begin position="29"/>
        <end position="43"/>
    </location>
</feature>
<evidence type="ECO:0000313" key="3">
    <source>
        <dbReference type="Proteomes" id="UP000289859"/>
    </source>
</evidence>
<protein>
    <submittedName>
        <fullName evidence="2">Uncharacterized protein</fullName>
    </submittedName>
</protein>
<reference evidence="2 3" key="1">
    <citation type="submission" date="2018-07" db="EMBL/GenBank/DDBJ databases">
        <title>Leeuwenhoekiella genomics.</title>
        <authorList>
            <person name="Tahon G."/>
            <person name="Willems A."/>
        </authorList>
    </citation>
    <scope>NUCLEOTIDE SEQUENCE [LARGE SCALE GENOMIC DNA]</scope>
    <source>
        <strain evidence="2 3">LMG 29608</strain>
    </source>
</reference>
<evidence type="ECO:0000313" key="2">
    <source>
        <dbReference type="EMBL" id="RXG13005.1"/>
    </source>
</evidence>
<dbReference type="Proteomes" id="UP000289859">
    <property type="component" value="Unassembled WGS sequence"/>
</dbReference>
<evidence type="ECO:0000256" key="1">
    <source>
        <dbReference type="SAM" id="MobiDB-lite"/>
    </source>
</evidence>
<organism evidence="2 3">
    <name type="scientific">Leeuwenhoekiella polynyae</name>
    <dbReference type="NCBI Taxonomy" id="1550906"/>
    <lineage>
        <taxon>Bacteria</taxon>
        <taxon>Pseudomonadati</taxon>
        <taxon>Bacteroidota</taxon>
        <taxon>Flavobacteriia</taxon>
        <taxon>Flavobacteriales</taxon>
        <taxon>Flavobacteriaceae</taxon>
        <taxon>Leeuwenhoekiella</taxon>
    </lineage>
</organism>
<feature type="region of interest" description="Disordered" evidence="1">
    <location>
        <begin position="1"/>
        <end position="73"/>
    </location>
</feature>
<dbReference type="RefSeq" id="WP_128767000.1">
    <property type="nucleotide sequence ID" value="NZ_JBHUOO010000024.1"/>
</dbReference>
<dbReference type="EMBL" id="QOVK01000028">
    <property type="protein sequence ID" value="RXG13005.1"/>
    <property type="molecule type" value="Genomic_DNA"/>
</dbReference>
<dbReference type="AlphaFoldDB" id="A0A4Q0NS34"/>
<comment type="caution">
    <text evidence="2">The sequence shown here is derived from an EMBL/GenBank/DDBJ whole genome shotgun (WGS) entry which is preliminary data.</text>
</comment>
<feature type="compositionally biased region" description="Gly residues" evidence="1">
    <location>
        <begin position="102"/>
        <end position="123"/>
    </location>
</feature>
<proteinExistence type="predicted"/>
<gene>
    <name evidence="2" type="ORF">DSM02_3799</name>
</gene>
<feature type="compositionally biased region" description="Gly residues" evidence="1">
    <location>
        <begin position="221"/>
        <end position="235"/>
    </location>
</feature>
<accession>A0A4Q0NS34</accession>
<name>A0A4Q0NS34_9FLAO</name>
<feature type="region of interest" description="Disordered" evidence="1">
    <location>
        <begin position="95"/>
        <end position="123"/>
    </location>
</feature>
<sequence length="249" mass="24226">MKADIEILGISGADGINPGKAPNGENTKENNMGQDGSNTSDDSPSMWRRGNCKQATNGENGAAGLPGLAGGDGQDGGKSPLLILKIGSINPNSNQIIVQSNGGKGGKGGKGGDGGDGAKGGNAGVNNLKCISKRYTHYSMGGIGGDGGKGNDGGKGGDAGNGGEVYVYSDQSSLNTLLVTSSNASTPGDGGAGGNGGQPGEGGLDEPQDGQPPNQQIKGNFLGGGLGKSSGGPGEPGTVAYRRLTNPVS</sequence>